<name>A0A835SC89_VANPL</name>
<feature type="region of interest" description="Disordered" evidence="3">
    <location>
        <begin position="291"/>
        <end position="332"/>
    </location>
</feature>
<organism evidence="4 5">
    <name type="scientific">Vanilla planifolia</name>
    <name type="common">Vanilla</name>
    <dbReference type="NCBI Taxonomy" id="51239"/>
    <lineage>
        <taxon>Eukaryota</taxon>
        <taxon>Viridiplantae</taxon>
        <taxon>Streptophyta</taxon>
        <taxon>Embryophyta</taxon>
        <taxon>Tracheophyta</taxon>
        <taxon>Spermatophyta</taxon>
        <taxon>Magnoliopsida</taxon>
        <taxon>Liliopsida</taxon>
        <taxon>Asparagales</taxon>
        <taxon>Orchidaceae</taxon>
        <taxon>Vanilloideae</taxon>
        <taxon>Vanilleae</taxon>
        <taxon>Vanilla</taxon>
    </lineage>
</organism>
<feature type="region of interest" description="Disordered" evidence="3">
    <location>
        <begin position="1059"/>
        <end position="1094"/>
    </location>
</feature>
<comment type="similarity">
    <text evidence="1 2">Belongs to the SCAR/WAVE family.</text>
</comment>
<comment type="subcellular location">
    <subcellularLocation>
        <location evidence="2">Cytoplasm</location>
        <location evidence="2">Cytoskeleton</location>
    </subcellularLocation>
</comment>
<feature type="compositionally biased region" description="Basic and acidic residues" evidence="3">
    <location>
        <begin position="294"/>
        <end position="309"/>
    </location>
</feature>
<comment type="function">
    <text evidence="2">Involved in regulation of actin and microtubule organization. Part of a WAVE complex that activates the Arp2/3 complex.</text>
</comment>
<evidence type="ECO:0000256" key="2">
    <source>
        <dbReference type="RuleBase" id="RU367034"/>
    </source>
</evidence>
<dbReference type="AlphaFoldDB" id="A0A835SC89"/>
<protein>
    <recommendedName>
        <fullName evidence="2">Protein SCAR</fullName>
    </recommendedName>
    <alternativeName>
        <fullName evidence="2">Protein WAVE</fullName>
    </alternativeName>
</protein>
<reference evidence="4 5" key="1">
    <citation type="journal article" date="2020" name="Nat. Food">
        <title>A phased Vanilla planifolia genome enables genetic improvement of flavour and production.</title>
        <authorList>
            <person name="Hasing T."/>
            <person name="Tang H."/>
            <person name="Brym M."/>
            <person name="Khazi F."/>
            <person name="Huang T."/>
            <person name="Chambers A.H."/>
        </authorList>
    </citation>
    <scope>NUCLEOTIDE SEQUENCE [LARGE SCALE GENOMIC DNA]</scope>
    <source>
        <tissue evidence="4">Leaf</tissue>
    </source>
</reference>
<dbReference type="InterPro" id="IPR028288">
    <property type="entry name" value="SCAR/WAVE_fam"/>
</dbReference>
<dbReference type="EMBL" id="JADCNM010000001">
    <property type="protein sequence ID" value="KAG0503566.1"/>
    <property type="molecule type" value="Genomic_DNA"/>
</dbReference>
<accession>A0A835SC89</accession>
<dbReference type="Gene3D" id="6.10.280.150">
    <property type="match status" value="2"/>
</dbReference>
<feature type="region of interest" description="Disordered" evidence="3">
    <location>
        <begin position="363"/>
        <end position="383"/>
    </location>
</feature>
<dbReference type="Gene3D" id="1.20.5.340">
    <property type="match status" value="1"/>
</dbReference>
<evidence type="ECO:0000313" key="4">
    <source>
        <dbReference type="EMBL" id="KAG0503566.1"/>
    </source>
</evidence>
<dbReference type="PANTHER" id="PTHR12902">
    <property type="entry name" value="WASP-1"/>
    <property type="match status" value="1"/>
</dbReference>
<keyword evidence="2" id="KW-0009">Actin-binding</keyword>
<dbReference type="GO" id="GO:2000601">
    <property type="term" value="P:positive regulation of Arp2/3 complex-mediated actin nucleation"/>
    <property type="evidence" value="ECO:0007669"/>
    <property type="project" value="TreeGrafter"/>
</dbReference>
<dbReference type="PANTHER" id="PTHR12902:SF33">
    <property type="entry name" value="PROTEIN SCAR3"/>
    <property type="match status" value="1"/>
</dbReference>
<gene>
    <name evidence="4" type="ORF">HPP92_003638</name>
</gene>
<evidence type="ECO:0000256" key="1">
    <source>
        <dbReference type="ARBA" id="ARBA00006993"/>
    </source>
</evidence>
<proteinExistence type="inferred from homology"/>
<dbReference type="GO" id="GO:0034237">
    <property type="term" value="F:protein kinase A regulatory subunit binding"/>
    <property type="evidence" value="ECO:0007669"/>
    <property type="project" value="TreeGrafter"/>
</dbReference>
<comment type="caution">
    <text evidence="4">The sequence shown here is derived from an EMBL/GenBank/DDBJ whole genome shotgun (WGS) entry which is preliminary data.</text>
</comment>
<dbReference type="GO" id="GO:0030036">
    <property type="term" value="P:actin cytoskeleton organization"/>
    <property type="evidence" value="ECO:0007669"/>
    <property type="project" value="UniProtKB-UniRule"/>
</dbReference>
<feature type="compositionally biased region" description="Polar residues" evidence="3">
    <location>
        <begin position="313"/>
        <end position="329"/>
    </location>
</feature>
<sequence>MPLVRFEIRNEFELGDPELYRGSTVQAEGPKAILDGVAVAGLVGILRQLGDVAEFAAEIFHGLHEQVMSTSSRGHRLLARIKQIEATIPSIEDGARGKGSCIDLAYESGSSWHADLRTTESHLCSSALPPFMMDSYEECQDPPRLYLLDKYDSGGIGACIKKYSDPSYFKRAWSTSENQKTQIFQRAMNADKSKRNYSWLRNGEVEHVVSTSRGNCSLASSTRFTSLSPDEQSFSAENSTTFEMRSKPVVMIGSPLLNSTATKLIYTENVSENPSNMIDVLEYNRSSGFNLNDNHYRPDNSQQHNEEHAICSNGDSQSDSPQNKSTSPSVIWDEKSEKMKIADFRFCDNTSFLGARDFKSLVGNSERSQTGQESTKTRTPDQPNTFPVIAGMAGNSSCQNQYDEIISDADNYVDALNTLEFEVETDSDYQAKLGTQSLWNKENGVAEIPQVYSISGNEVVMHGSEIKLLSPNVTNLDSPMTQQIKQPISEAVFSADSCNDGNQISEDNVLNISRTNCFQKPHDHKSSQSNNCGSGSILYNSTTATSLFQLSPSASIPDNPSTKLWTNGYLLGLEPSKPPEISLPCGTGEIAESNKLVNGLKSDKHDMANGPVQPKTTRKVEGSLKFLCSVNQRGLDDHQSINKKNYVEEIGSMKFSSTYHGSQQNDFCADKQNCEKQSEATSFSEHDGTRAPLMNNSNTIIEAHQASTNAVHMEGLSNASNMASPSLNPVHCLLGKAPVTQTDRSTKYELLNICNIQSQQKSLVGTHRKRLNGVEHPEFCEHNLTDKNEYGLLKKSNSIGSHNSDHSSPPLEHMKMSFHPMNVLEISSLKLEFPEEAIEENSEGIVLPSFRLFPGCVLYEQDGVSNSDEDTFCRSYRYSSEGLISSCSDSNSELWEQDDWPTGKVNEISVDFQRMFSPTTSVSPSRDFEQLNLEEHVTGLKDFVCGNVMEPFQSGQFEVIPALRSSQTLAHHGISNSFLSISPEDSVMLPPPPPLPPIQWRSPKPTGGITDDKDANIDEVNCSGGLHQQNTADSLRPKNINPSLAPFGEIGRHKKMQYDSSKSEVHLQPNITLEVDKNDRRKQPSHQMRDKPLNSLKVIQHMHKESSNQAVDKRGDLLHQIRSKTFNLRSAASPRPSFAPQPITNGKVAALLQKANAIRQACASSQEEEDEDEDWGP</sequence>
<dbReference type="GO" id="GO:0071933">
    <property type="term" value="F:Arp2/3 complex binding"/>
    <property type="evidence" value="ECO:0007669"/>
    <property type="project" value="TreeGrafter"/>
</dbReference>
<evidence type="ECO:0000256" key="3">
    <source>
        <dbReference type="SAM" id="MobiDB-lite"/>
    </source>
</evidence>
<dbReference type="GO" id="GO:0005856">
    <property type="term" value="C:cytoskeleton"/>
    <property type="evidence" value="ECO:0007669"/>
    <property type="project" value="UniProtKB-SubCell"/>
</dbReference>
<dbReference type="OrthoDB" id="753427at2759"/>
<evidence type="ECO:0000313" key="5">
    <source>
        <dbReference type="Proteomes" id="UP000639772"/>
    </source>
</evidence>
<keyword evidence="2" id="KW-0963">Cytoplasm</keyword>
<dbReference type="Proteomes" id="UP000639772">
    <property type="component" value="Chromosome 1"/>
</dbReference>
<feature type="compositionally biased region" description="Basic and acidic residues" evidence="3">
    <location>
        <begin position="1074"/>
        <end position="1092"/>
    </location>
</feature>
<feature type="compositionally biased region" description="Polar residues" evidence="3">
    <location>
        <begin position="363"/>
        <end position="374"/>
    </location>
</feature>
<keyword evidence="2" id="KW-0206">Cytoskeleton</keyword>
<dbReference type="GO" id="GO:0003779">
    <property type="term" value="F:actin binding"/>
    <property type="evidence" value="ECO:0007669"/>
    <property type="project" value="UniProtKB-UniRule"/>
</dbReference>